<reference evidence="1 3" key="1">
    <citation type="journal article" date="2014" name="Genome Announc.">
        <title>Draft Genome Sequence of Bacillus alcalophilus AV1934, a Classic Alkaliphile Isolated from Human Feces in 1934.</title>
        <authorList>
            <person name="Attie O."/>
            <person name="Jayaprakash A."/>
            <person name="Shah H."/>
            <person name="Paulsen I.T."/>
            <person name="Morino M."/>
            <person name="Takahashi Y."/>
            <person name="Narumi I."/>
            <person name="Sachidanandam R."/>
            <person name="Satoh K."/>
            <person name="Ito M."/>
            <person name="Krulwich T.A."/>
        </authorList>
    </citation>
    <scope>NUCLEOTIDE SEQUENCE [LARGE SCALE GENOMIC DNA]</scope>
    <source>
        <strain evidence="1 3">AV1934</strain>
    </source>
</reference>
<evidence type="ECO:0008006" key="5">
    <source>
        <dbReference type="Google" id="ProtNLM"/>
    </source>
</evidence>
<evidence type="ECO:0000313" key="2">
    <source>
        <dbReference type="EMBL" id="THG92211.1"/>
    </source>
</evidence>
<name>A0A094WCZ8_ALKAL</name>
<accession>A0A094WCZ8</accession>
<evidence type="ECO:0000313" key="1">
    <source>
        <dbReference type="EMBL" id="KGA95649.1"/>
    </source>
</evidence>
<reference evidence="2 4" key="2">
    <citation type="submission" date="2014-01" db="EMBL/GenBank/DDBJ databases">
        <title>Draft genome sequencing of Bacillus alcalophilus CGMCC 1.3604.</title>
        <authorList>
            <person name="Yang J."/>
            <person name="Diao L."/>
            <person name="Yang S."/>
        </authorList>
    </citation>
    <scope>NUCLEOTIDE SEQUENCE [LARGE SCALE GENOMIC DNA]</scope>
    <source>
        <strain evidence="2 4">CGMCC 1.3604</strain>
    </source>
</reference>
<comment type="caution">
    <text evidence="1">The sequence shown here is derived from an EMBL/GenBank/DDBJ whole genome shotgun (WGS) entry which is preliminary data.</text>
</comment>
<dbReference type="OrthoDB" id="9971521at2"/>
<dbReference type="eggNOG" id="ENOG502ZFMM">
    <property type="taxonomic scope" value="Bacteria"/>
</dbReference>
<dbReference type="AlphaFoldDB" id="A0A094WCZ8"/>
<dbReference type="STRING" id="1218173.BALCAV_0221210"/>
<organism evidence="1 3">
    <name type="scientific">Alkalihalobacillus alcalophilus ATCC 27647 = CGMCC 1.3604</name>
    <dbReference type="NCBI Taxonomy" id="1218173"/>
    <lineage>
        <taxon>Bacteria</taxon>
        <taxon>Bacillati</taxon>
        <taxon>Bacillota</taxon>
        <taxon>Bacilli</taxon>
        <taxon>Bacillales</taxon>
        <taxon>Bacillaceae</taxon>
        <taxon>Alkalihalobacillus</taxon>
    </lineage>
</organism>
<protein>
    <recommendedName>
        <fullName evidence="5">DNA-binding protein</fullName>
    </recommendedName>
</protein>
<evidence type="ECO:0000313" key="4">
    <source>
        <dbReference type="Proteomes" id="UP000297014"/>
    </source>
</evidence>
<dbReference type="Proteomes" id="UP000002754">
    <property type="component" value="Unassembled WGS sequence"/>
</dbReference>
<sequence length="77" mass="8955">MNKITVEKTAHILNDLNLCFSEGAVKSLVQRKLLKTSPLEYEERRNSKYNFAISIKSLEDYLKDKGVTAEEFKKLYL</sequence>
<keyword evidence="3" id="KW-1185">Reference proteome</keyword>
<dbReference type="RefSeq" id="WP_003324121.1">
    <property type="nucleotide sequence ID" value="NZ_ALPT02000118.1"/>
</dbReference>
<dbReference type="Proteomes" id="UP000297014">
    <property type="component" value="Unassembled WGS sequence"/>
</dbReference>
<gene>
    <name evidence="2" type="ORF">AJ85_15990</name>
    <name evidence="1" type="ORF">BALCAV_0221210</name>
</gene>
<dbReference type="EMBL" id="JALP01000014">
    <property type="protein sequence ID" value="THG92211.1"/>
    <property type="molecule type" value="Genomic_DNA"/>
</dbReference>
<proteinExistence type="predicted"/>
<dbReference type="EMBL" id="ALPT02000118">
    <property type="protein sequence ID" value="KGA95649.1"/>
    <property type="molecule type" value="Genomic_DNA"/>
</dbReference>
<evidence type="ECO:0000313" key="3">
    <source>
        <dbReference type="Proteomes" id="UP000002754"/>
    </source>
</evidence>